<dbReference type="Proteomes" id="UP000005845">
    <property type="component" value="Unassembled WGS sequence"/>
</dbReference>
<dbReference type="GO" id="GO:0016887">
    <property type="term" value="F:ATP hydrolysis activity"/>
    <property type="evidence" value="ECO:0007669"/>
    <property type="project" value="InterPro"/>
</dbReference>
<name>H5U400_9ACTN</name>
<dbReference type="GO" id="GO:0055085">
    <property type="term" value="P:transmembrane transport"/>
    <property type="evidence" value="ECO:0007669"/>
    <property type="project" value="UniProtKB-ARBA"/>
</dbReference>
<evidence type="ECO:0000313" key="11">
    <source>
        <dbReference type="Proteomes" id="UP000005845"/>
    </source>
</evidence>
<dbReference type="PROSITE" id="PS50893">
    <property type="entry name" value="ABC_TRANSPORTER_2"/>
    <property type="match status" value="1"/>
</dbReference>
<keyword evidence="7" id="KW-0472">Membrane</keyword>
<evidence type="ECO:0000256" key="8">
    <source>
        <dbReference type="ARBA" id="ARBA00023251"/>
    </source>
</evidence>
<dbReference type="GO" id="GO:0005886">
    <property type="term" value="C:plasma membrane"/>
    <property type="evidence" value="ECO:0007669"/>
    <property type="project" value="UniProtKB-SubCell"/>
</dbReference>
<dbReference type="SMART" id="SM00382">
    <property type="entry name" value="AAA"/>
    <property type="match status" value="1"/>
</dbReference>
<evidence type="ECO:0000313" key="10">
    <source>
        <dbReference type="EMBL" id="GAB40458.1"/>
    </source>
</evidence>
<evidence type="ECO:0000256" key="7">
    <source>
        <dbReference type="ARBA" id="ARBA00023136"/>
    </source>
</evidence>
<keyword evidence="11" id="KW-1185">Reference proteome</keyword>
<feature type="domain" description="ABC transporter" evidence="9">
    <location>
        <begin position="14"/>
        <end position="239"/>
    </location>
</feature>
<sequence length="326" mass="35211">MRRARRIVVRMAMIEVAGLTKSYGDKQVVRGVDLEIAEGEIFGILGPNGAGKTTTVECIGGLRRRDGGHVRVAGFDPADEGRGLREALGIQLQESRLPDKQTVGEAMPLYSSFYSAPRDWRELLDRLGMSGHEGTYFGKLSGGQKQRLSVALALIGNPKVAILDELTTGLDPSARREVWGLLEDLKDTGVTLLLVSHFMEEAERLCDRVAVIDDGRVVALDTPADLATSVQADQRMSFIPTAAVDLHALAALPDVHRVERTGERVLVTGTDNVASAVIIALHEHGIACGKLRVDQPSLDDAFLALTHAPDLHVAATTENDSEGVRR</sequence>
<reference evidence="10 11" key="1">
    <citation type="submission" date="2012-02" db="EMBL/GenBank/DDBJ databases">
        <title>Whole genome shotgun sequence of Gordonia sputi NBRC 100414.</title>
        <authorList>
            <person name="Yoshida I."/>
            <person name="Hosoyama A."/>
            <person name="Tsuchikane K."/>
            <person name="Katsumata H."/>
            <person name="Yamazaki S."/>
            <person name="Fujita N."/>
        </authorList>
    </citation>
    <scope>NUCLEOTIDE SEQUENCE [LARGE SCALE GENOMIC DNA]</scope>
    <source>
        <strain evidence="10 11">NBRC 100414</strain>
    </source>
</reference>
<keyword evidence="6" id="KW-1278">Translocase</keyword>
<dbReference type="InterPro" id="IPR003593">
    <property type="entry name" value="AAA+_ATPase"/>
</dbReference>
<organism evidence="10 11">
    <name type="scientific">Gordonia sputi NBRC 100414</name>
    <dbReference type="NCBI Taxonomy" id="1089453"/>
    <lineage>
        <taxon>Bacteria</taxon>
        <taxon>Bacillati</taxon>
        <taxon>Actinomycetota</taxon>
        <taxon>Actinomycetes</taxon>
        <taxon>Mycobacteriales</taxon>
        <taxon>Gordoniaceae</taxon>
        <taxon>Gordonia</taxon>
    </lineage>
</organism>
<dbReference type="Gene3D" id="3.40.50.300">
    <property type="entry name" value="P-loop containing nucleotide triphosphate hydrolases"/>
    <property type="match status" value="1"/>
</dbReference>
<evidence type="ECO:0000256" key="1">
    <source>
        <dbReference type="ARBA" id="ARBA00004202"/>
    </source>
</evidence>
<dbReference type="InterPro" id="IPR050763">
    <property type="entry name" value="ABC_transporter_ATP-binding"/>
</dbReference>
<dbReference type="InterPro" id="IPR027417">
    <property type="entry name" value="P-loop_NTPase"/>
</dbReference>
<keyword evidence="4" id="KW-0547">Nucleotide-binding</keyword>
<dbReference type="eggNOG" id="COG1131">
    <property type="taxonomic scope" value="Bacteria"/>
</dbReference>
<evidence type="ECO:0000256" key="3">
    <source>
        <dbReference type="ARBA" id="ARBA00022475"/>
    </source>
</evidence>
<proteinExistence type="predicted"/>
<dbReference type="FunFam" id="3.40.50.300:FF:000589">
    <property type="entry name" value="ABC transporter, ATP-binding subunit"/>
    <property type="match status" value="1"/>
</dbReference>
<accession>H5U400</accession>
<dbReference type="EMBL" id="BAFC01000101">
    <property type="protein sequence ID" value="GAB40458.1"/>
    <property type="molecule type" value="Genomic_DNA"/>
</dbReference>
<dbReference type="Pfam" id="PF00005">
    <property type="entry name" value="ABC_tran"/>
    <property type="match status" value="1"/>
</dbReference>
<keyword evidence="8" id="KW-0046">Antibiotic resistance</keyword>
<evidence type="ECO:0000256" key="4">
    <source>
        <dbReference type="ARBA" id="ARBA00022741"/>
    </source>
</evidence>
<dbReference type="CDD" id="cd03230">
    <property type="entry name" value="ABC_DR_subfamily_A"/>
    <property type="match status" value="1"/>
</dbReference>
<evidence type="ECO:0000256" key="2">
    <source>
        <dbReference type="ARBA" id="ARBA00022448"/>
    </source>
</evidence>
<dbReference type="PANTHER" id="PTHR42711:SF16">
    <property type="entry name" value="ABC TRANSPORTER ATP-BINDING PROTEIN"/>
    <property type="match status" value="1"/>
</dbReference>
<dbReference type="InterPro" id="IPR017871">
    <property type="entry name" value="ABC_transporter-like_CS"/>
</dbReference>
<keyword evidence="5 10" id="KW-0067">ATP-binding</keyword>
<dbReference type="GO" id="GO:0005524">
    <property type="term" value="F:ATP binding"/>
    <property type="evidence" value="ECO:0007669"/>
    <property type="project" value="UniProtKB-KW"/>
</dbReference>
<keyword evidence="3" id="KW-1003">Cell membrane</keyword>
<dbReference type="PANTHER" id="PTHR42711">
    <property type="entry name" value="ABC TRANSPORTER ATP-BINDING PROTEIN"/>
    <property type="match status" value="1"/>
</dbReference>
<dbReference type="InterPro" id="IPR003439">
    <property type="entry name" value="ABC_transporter-like_ATP-bd"/>
</dbReference>
<protein>
    <submittedName>
        <fullName evidence="10">Putative ABC transporter ATP-binding protein</fullName>
    </submittedName>
</protein>
<evidence type="ECO:0000256" key="6">
    <source>
        <dbReference type="ARBA" id="ARBA00022967"/>
    </source>
</evidence>
<dbReference type="AlphaFoldDB" id="H5U400"/>
<comment type="caution">
    <text evidence="10">The sequence shown here is derived from an EMBL/GenBank/DDBJ whole genome shotgun (WGS) entry which is preliminary data.</text>
</comment>
<dbReference type="SUPFAM" id="SSF52540">
    <property type="entry name" value="P-loop containing nucleoside triphosphate hydrolases"/>
    <property type="match status" value="1"/>
</dbReference>
<dbReference type="GO" id="GO:0046677">
    <property type="term" value="P:response to antibiotic"/>
    <property type="evidence" value="ECO:0007669"/>
    <property type="project" value="UniProtKB-KW"/>
</dbReference>
<evidence type="ECO:0000259" key="9">
    <source>
        <dbReference type="PROSITE" id="PS50893"/>
    </source>
</evidence>
<evidence type="ECO:0000256" key="5">
    <source>
        <dbReference type="ARBA" id="ARBA00022840"/>
    </source>
</evidence>
<gene>
    <name evidence="10" type="ORF">GOSPT_103_00350</name>
</gene>
<comment type="subcellular location">
    <subcellularLocation>
        <location evidence="1">Cell membrane</location>
        <topology evidence="1">Peripheral membrane protein</topology>
    </subcellularLocation>
</comment>
<dbReference type="PROSITE" id="PS00211">
    <property type="entry name" value="ABC_TRANSPORTER_1"/>
    <property type="match status" value="1"/>
</dbReference>
<keyword evidence="2" id="KW-0813">Transport</keyword>